<dbReference type="InterPro" id="IPR027980">
    <property type="entry name" value="RACo_C"/>
</dbReference>
<organism evidence="2 3">
    <name type="scientific">Oceanispirochaeta crateris</name>
    <dbReference type="NCBI Taxonomy" id="2518645"/>
    <lineage>
        <taxon>Bacteria</taxon>
        <taxon>Pseudomonadati</taxon>
        <taxon>Spirochaetota</taxon>
        <taxon>Spirochaetia</taxon>
        <taxon>Spirochaetales</taxon>
        <taxon>Spirochaetaceae</taxon>
        <taxon>Oceanispirochaeta</taxon>
    </lineage>
</organism>
<dbReference type="CDD" id="cd00207">
    <property type="entry name" value="fer2"/>
    <property type="match status" value="1"/>
</dbReference>
<protein>
    <submittedName>
        <fullName evidence="2">DUF4445 domain-containing protein</fullName>
    </submittedName>
</protein>
<dbReference type="SUPFAM" id="SSF54292">
    <property type="entry name" value="2Fe-2S ferredoxin-like"/>
    <property type="match status" value="1"/>
</dbReference>
<dbReference type="KEGG" id="ock:EXM22_09625"/>
<dbReference type="Gene3D" id="3.30.420.480">
    <property type="entry name" value="Domain of unknown function (DUF4445)"/>
    <property type="match status" value="1"/>
</dbReference>
<dbReference type="InterPro" id="IPR001041">
    <property type="entry name" value="2Fe-2S_ferredoxin-type"/>
</dbReference>
<dbReference type="GO" id="GO:0051536">
    <property type="term" value="F:iron-sulfur cluster binding"/>
    <property type="evidence" value="ECO:0007669"/>
    <property type="project" value="InterPro"/>
</dbReference>
<dbReference type="Gene3D" id="3.10.20.30">
    <property type="match status" value="1"/>
</dbReference>
<dbReference type="Pfam" id="PF17651">
    <property type="entry name" value="Raco_middle"/>
    <property type="match status" value="1"/>
</dbReference>
<dbReference type="PROSITE" id="PS51085">
    <property type="entry name" value="2FE2S_FER_2"/>
    <property type="match status" value="1"/>
</dbReference>
<dbReference type="OrthoDB" id="9810588at2"/>
<accession>A0A5C1QNV3</accession>
<dbReference type="AlphaFoldDB" id="A0A5C1QNV3"/>
<dbReference type="Gene3D" id="3.10.20.880">
    <property type="match status" value="1"/>
</dbReference>
<reference evidence="2 3" key="1">
    <citation type="submission" date="2019-02" db="EMBL/GenBank/DDBJ databases">
        <title>Complete Genome Sequence and Methylome Analysis of free living Spirochaetas.</title>
        <authorList>
            <person name="Fomenkov A."/>
            <person name="Dubinina G."/>
            <person name="Leshcheva N."/>
            <person name="Mikheeva N."/>
            <person name="Grabovich M."/>
            <person name="Vincze T."/>
            <person name="Roberts R.J."/>
        </authorList>
    </citation>
    <scope>NUCLEOTIDE SEQUENCE [LARGE SCALE GENOMIC DNA]</scope>
    <source>
        <strain evidence="2 3">K2</strain>
    </source>
</reference>
<dbReference type="SUPFAM" id="SSF53067">
    <property type="entry name" value="Actin-like ATPase domain"/>
    <property type="match status" value="1"/>
</dbReference>
<dbReference type="Proteomes" id="UP000324209">
    <property type="component" value="Chromosome"/>
</dbReference>
<proteinExistence type="predicted"/>
<dbReference type="InterPro" id="IPR036010">
    <property type="entry name" value="2Fe-2S_ferredoxin-like_sf"/>
</dbReference>
<keyword evidence="3" id="KW-1185">Reference proteome</keyword>
<dbReference type="Pfam" id="PF14574">
    <property type="entry name" value="RACo_C_ter"/>
    <property type="match status" value="1"/>
</dbReference>
<dbReference type="InterPro" id="IPR041414">
    <property type="entry name" value="Raco-like_middle"/>
</dbReference>
<dbReference type="PANTHER" id="PTHR42895">
    <property type="entry name" value="IRON-SULFUR CLUSTER-BINDING PROTEIN-RELATED"/>
    <property type="match status" value="1"/>
</dbReference>
<dbReference type="Pfam" id="PF00111">
    <property type="entry name" value="Fer2"/>
    <property type="match status" value="1"/>
</dbReference>
<name>A0A5C1QNV3_9SPIO</name>
<dbReference type="InterPro" id="IPR052911">
    <property type="entry name" value="Corrinoid_activation_enz"/>
</dbReference>
<dbReference type="InterPro" id="IPR043129">
    <property type="entry name" value="ATPase_NBD"/>
</dbReference>
<dbReference type="EMBL" id="CP036150">
    <property type="protein sequence ID" value="QEN08234.1"/>
    <property type="molecule type" value="Genomic_DNA"/>
</dbReference>
<dbReference type="PANTHER" id="PTHR42895:SF1">
    <property type="entry name" value="IRON-SULFUR CLUSTER PROTEIN"/>
    <property type="match status" value="1"/>
</dbReference>
<evidence type="ECO:0000313" key="3">
    <source>
        <dbReference type="Proteomes" id="UP000324209"/>
    </source>
</evidence>
<evidence type="ECO:0000259" key="1">
    <source>
        <dbReference type="PROSITE" id="PS51085"/>
    </source>
</evidence>
<evidence type="ECO:0000313" key="2">
    <source>
        <dbReference type="EMBL" id="QEN08234.1"/>
    </source>
</evidence>
<gene>
    <name evidence="2" type="ORF">EXM22_09625</name>
</gene>
<feature type="domain" description="2Fe-2S ferredoxin-type" evidence="1">
    <location>
        <begin position="4"/>
        <end position="99"/>
    </location>
</feature>
<dbReference type="InterPro" id="IPR042259">
    <property type="entry name" value="Raco-like_middle_sf"/>
</dbReference>
<sequence length="610" mass="65739">MASTTFTLHYGSMIINESISPGKNLLELIHSLPSVNIDAPCGGKGTCGKCRVRIIEGEASPVSDAEKKFLSAADIKKGIRLACKTLPEGSVTVVLEDSMHNAKIMESGGLPYTGRLNPLLKKKVMNLPPASLEDQRSLETRLLQALPEGSVLDHRIRLKLAELQQKEQYEMTLSFCDTTITNLTPGSDMTPSYALAVDIGTTTVVAYLVNLSTGQMMGTASGLNTQKSFGADVISRIDYIGDDKEKLSQLQQRICSQIEELASKTLKAAGLNEEDLMAVFAAGNTTMMHILQGLSPQTIARAPFIPVSTEAMILKPSEIASQLPDHVRFVLLPSLSGYIGADIVAGILSTEIAESEDLCLLVDIGTNGEIAMGNKDSLTSCSTAAGPAFEGANIQCGVGGIPGAISSFRSDGNSFSFETIDDKPVSGICGSGIIDLTAYLLKAGLVDFTGRFQDESDWRNNPPASKDSLINKDGEIRFVWENKEDSLYFTQKDLREVQLAKGSIGAGIATLVKESGHSLDDIKKVYLAGGFGSYIDHQSALAIGLLPQELQGRIHCVGNSCGAGVIRCALNRDEMEKTKMILNKTKYIELSSNKGFQEEYMLNMYFPEYD</sequence>
<dbReference type="RefSeq" id="WP_149486314.1">
    <property type="nucleotide sequence ID" value="NZ_CP036150.1"/>
</dbReference>
<dbReference type="InterPro" id="IPR012675">
    <property type="entry name" value="Beta-grasp_dom_sf"/>
</dbReference>